<name>A0A0R1R8J0_9LACO</name>
<dbReference type="STRING" id="1114972.FD35_GL001368"/>
<accession>A0A0R1R8J0</accession>
<feature type="transmembrane region" description="Helical" evidence="1">
    <location>
        <begin position="54"/>
        <end position="76"/>
    </location>
</feature>
<evidence type="ECO:0000313" key="2">
    <source>
        <dbReference type="EMBL" id="KRL53302.1"/>
    </source>
</evidence>
<dbReference type="AlphaFoldDB" id="A0A0R1R8J0"/>
<keyword evidence="1" id="KW-0472">Membrane</keyword>
<sequence>MKKQKHTKLFNRIRRMTTKDILETIISLTGGILVDELVFKHFNVGHTFDLLNILLRPLVSLVTIVGIMIALTQLNITKSSYQDSLKNSQLMLKDKENVYTLEASKYYNQKLRDSLLFTISRYKRILKELQYDDARVSDSKQAIREFASINSNMNLTLLKMNHFAFYFKANMINKDYVRTECTVTLTTFYQLPDIEKVLIAYSEGLKEFRHILAD</sequence>
<keyword evidence="3" id="KW-1185">Reference proteome</keyword>
<keyword evidence="1" id="KW-0812">Transmembrane</keyword>
<dbReference type="Proteomes" id="UP000051999">
    <property type="component" value="Unassembled WGS sequence"/>
</dbReference>
<keyword evidence="1" id="KW-1133">Transmembrane helix</keyword>
<organism evidence="2 3">
    <name type="scientific">Furfurilactobacillus rossiae DSM 15814</name>
    <dbReference type="NCBI Taxonomy" id="1114972"/>
    <lineage>
        <taxon>Bacteria</taxon>
        <taxon>Bacillati</taxon>
        <taxon>Bacillota</taxon>
        <taxon>Bacilli</taxon>
        <taxon>Lactobacillales</taxon>
        <taxon>Lactobacillaceae</taxon>
        <taxon>Furfurilactobacillus</taxon>
    </lineage>
</organism>
<gene>
    <name evidence="2" type="ORF">FD35_GL001368</name>
</gene>
<dbReference type="RefSeq" id="WP_017261534.1">
    <property type="nucleotide sequence ID" value="NZ_AUAW01000020.1"/>
</dbReference>
<feature type="transmembrane region" description="Helical" evidence="1">
    <location>
        <begin position="21"/>
        <end position="42"/>
    </location>
</feature>
<comment type="caution">
    <text evidence="2">The sequence shown here is derived from an EMBL/GenBank/DDBJ whole genome shotgun (WGS) entry which is preliminary data.</text>
</comment>
<evidence type="ECO:0000256" key="1">
    <source>
        <dbReference type="SAM" id="Phobius"/>
    </source>
</evidence>
<protein>
    <submittedName>
        <fullName evidence="2">Uncharacterized protein</fullName>
    </submittedName>
</protein>
<evidence type="ECO:0000313" key="3">
    <source>
        <dbReference type="Proteomes" id="UP000051999"/>
    </source>
</evidence>
<reference evidence="2 3" key="1">
    <citation type="journal article" date="2015" name="Genome Announc.">
        <title>Expanding the biotechnology potential of lactobacilli through comparative genomics of 213 strains and associated genera.</title>
        <authorList>
            <person name="Sun Z."/>
            <person name="Harris H.M."/>
            <person name="McCann A."/>
            <person name="Guo C."/>
            <person name="Argimon S."/>
            <person name="Zhang W."/>
            <person name="Yang X."/>
            <person name="Jeffery I.B."/>
            <person name="Cooney J.C."/>
            <person name="Kagawa T.F."/>
            <person name="Liu W."/>
            <person name="Song Y."/>
            <person name="Salvetti E."/>
            <person name="Wrobel A."/>
            <person name="Rasinkangas P."/>
            <person name="Parkhill J."/>
            <person name="Rea M.C."/>
            <person name="O'Sullivan O."/>
            <person name="Ritari J."/>
            <person name="Douillard F.P."/>
            <person name="Paul Ross R."/>
            <person name="Yang R."/>
            <person name="Briner A.E."/>
            <person name="Felis G.E."/>
            <person name="de Vos W.M."/>
            <person name="Barrangou R."/>
            <person name="Klaenhammer T.R."/>
            <person name="Caufield P.W."/>
            <person name="Cui Y."/>
            <person name="Zhang H."/>
            <person name="O'Toole P.W."/>
        </authorList>
    </citation>
    <scope>NUCLEOTIDE SEQUENCE [LARGE SCALE GENOMIC DNA]</scope>
    <source>
        <strain evidence="2 3">DSM 15814</strain>
    </source>
</reference>
<dbReference type="EMBL" id="AZFF01000022">
    <property type="protein sequence ID" value="KRL53302.1"/>
    <property type="molecule type" value="Genomic_DNA"/>
</dbReference>
<proteinExistence type="predicted"/>
<dbReference type="PATRIC" id="fig|1114972.6.peg.1387"/>